<protein>
    <submittedName>
        <fullName evidence="2">Alpha-E domain-containing protein</fullName>
    </submittedName>
</protein>
<evidence type="ECO:0000259" key="1">
    <source>
        <dbReference type="Pfam" id="PF04168"/>
    </source>
</evidence>
<dbReference type="InterPro" id="IPR051680">
    <property type="entry name" value="ATP-dep_Glu-Cys_Ligase-2"/>
</dbReference>
<reference evidence="2 3" key="1">
    <citation type="submission" date="2022-04" db="EMBL/GenBank/DDBJ databases">
        <title>Halobacillus sp. isolated from saltern.</title>
        <authorList>
            <person name="Won M."/>
            <person name="Lee C.-M."/>
            <person name="Woen H.-Y."/>
            <person name="Kwon S.-W."/>
        </authorList>
    </citation>
    <scope>NUCLEOTIDE SEQUENCE [LARGE SCALE GENOMIC DNA]</scope>
    <source>
        <strain evidence="2 3">SSTM10-2</strain>
    </source>
</reference>
<dbReference type="PANTHER" id="PTHR34595">
    <property type="entry name" value="BLR5612 PROTEIN"/>
    <property type="match status" value="1"/>
</dbReference>
<name>A0ABY4H880_9BACI</name>
<feature type="domain" description="DUF403" evidence="1">
    <location>
        <begin position="1"/>
        <end position="312"/>
    </location>
</feature>
<dbReference type="Proteomes" id="UP000831880">
    <property type="component" value="Chromosome"/>
</dbReference>
<evidence type="ECO:0000313" key="3">
    <source>
        <dbReference type="Proteomes" id="UP000831880"/>
    </source>
</evidence>
<sequence length="322" mass="37553">MLSRVAEALYWMARNIERSENNARILSVQLIHMLESSDQQVLDRDWEEVLDICASKEEYYGRYGRLNRDTIIQYLTVSPLNMNSISNCITYARNGAKATRDMLPDDLWHVINGFYLEQKNKENTPIMPQHTQEYLKHVIHTSLAGQGIVESMMTRGVPYTFIKVGKWLERAEKTARILNVICEKSMREKGNSETESYYYWLTALQIVNGYDAYIKEYPPTMDPKNVLPFLIENGNFPRSIRYCMDHVLEAVHNLESGKVSHYSERLFQKLSAIQKELKNTDISGLGMDELMVFLDRFQNHCHEISVLFSETYYLVEPVHSVR</sequence>
<dbReference type="PANTHER" id="PTHR34595:SF7">
    <property type="entry name" value="SLL1039 PROTEIN"/>
    <property type="match status" value="1"/>
</dbReference>
<proteinExistence type="predicted"/>
<organism evidence="2 3">
    <name type="scientific">Halobacillus shinanisalinarum</name>
    <dbReference type="NCBI Taxonomy" id="2932258"/>
    <lineage>
        <taxon>Bacteria</taxon>
        <taxon>Bacillati</taxon>
        <taxon>Bacillota</taxon>
        <taxon>Bacilli</taxon>
        <taxon>Bacillales</taxon>
        <taxon>Bacillaceae</taxon>
        <taxon>Halobacillus</taxon>
    </lineage>
</organism>
<dbReference type="RefSeq" id="WP_244755035.1">
    <property type="nucleotide sequence ID" value="NZ_CP095074.1"/>
</dbReference>
<accession>A0ABY4H880</accession>
<dbReference type="Pfam" id="PF04168">
    <property type="entry name" value="Alpha-E"/>
    <property type="match status" value="1"/>
</dbReference>
<evidence type="ECO:0000313" key="2">
    <source>
        <dbReference type="EMBL" id="UOQ95182.1"/>
    </source>
</evidence>
<dbReference type="EMBL" id="CP095074">
    <property type="protein sequence ID" value="UOQ95182.1"/>
    <property type="molecule type" value="Genomic_DNA"/>
</dbReference>
<keyword evidence="3" id="KW-1185">Reference proteome</keyword>
<dbReference type="InterPro" id="IPR007296">
    <property type="entry name" value="DUF403"/>
</dbReference>
<gene>
    <name evidence="2" type="ORF">MUO14_09770</name>
</gene>